<dbReference type="PROSITE" id="PS50847">
    <property type="entry name" value="GRAM_POS_ANCHORING"/>
    <property type="match status" value="1"/>
</dbReference>
<feature type="compositionally biased region" description="Polar residues" evidence="6">
    <location>
        <begin position="64"/>
        <end position="81"/>
    </location>
</feature>
<keyword evidence="2" id="KW-0964">Secreted</keyword>
<keyword evidence="4" id="KW-0572">Peptidoglycan-anchor</keyword>
<dbReference type="InterPro" id="IPR019931">
    <property type="entry name" value="LPXTG_anchor"/>
</dbReference>
<evidence type="ECO:0000256" key="7">
    <source>
        <dbReference type="SAM" id="Phobius"/>
    </source>
</evidence>
<keyword evidence="3 8" id="KW-0732">Signal</keyword>
<feature type="compositionally biased region" description="Low complexity" evidence="6">
    <location>
        <begin position="52"/>
        <end position="63"/>
    </location>
</feature>
<accession>A0A1Q2D714</accession>
<feature type="compositionally biased region" description="Basic and acidic residues" evidence="6">
    <location>
        <begin position="40"/>
        <end position="50"/>
    </location>
</feature>
<feature type="region of interest" description="Disordered" evidence="6">
    <location>
        <begin position="34"/>
        <end position="89"/>
    </location>
</feature>
<feature type="domain" description="Gram-positive cocci surface proteins LPxTG" evidence="9">
    <location>
        <begin position="666"/>
        <end position="697"/>
    </location>
</feature>
<evidence type="ECO:0000256" key="4">
    <source>
        <dbReference type="ARBA" id="ARBA00023088"/>
    </source>
</evidence>
<dbReference type="AlphaFoldDB" id="A0A1Q2D714"/>
<evidence type="ECO:0000313" key="10">
    <source>
        <dbReference type="EMBL" id="AQP54174.1"/>
    </source>
</evidence>
<evidence type="ECO:0000256" key="5">
    <source>
        <dbReference type="SAM" id="Coils"/>
    </source>
</evidence>
<evidence type="ECO:0000256" key="2">
    <source>
        <dbReference type="ARBA" id="ARBA00022525"/>
    </source>
</evidence>
<feature type="signal peptide" evidence="8">
    <location>
        <begin position="1"/>
        <end position="26"/>
    </location>
</feature>
<feature type="compositionally biased region" description="Basic and acidic residues" evidence="6">
    <location>
        <begin position="548"/>
        <end position="662"/>
    </location>
</feature>
<dbReference type="EMBL" id="CP019609">
    <property type="protein sequence ID" value="AQP54174.1"/>
    <property type="molecule type" value="Genomic_DNA"/>
</dbReference>
<gene>
    <name evidence="10" type="ORF">BW732_08035</name>
</gene>
<evidence type="ECO:0000256" key="1">
    <source>
        <dbReference type="ARBA" id="ARBA00022512"/>
    </source>
</evidence>
<dbReference type="Proteomes" id="UP000188246">
    <property type="component" value="Chromosome"/>
</dbReference>
<reference evidence="10 11" key="1">
    <citation type="journal article" date="2010" name="Int. J. Syst. Evol. Microbiol.">
        <title>Vagococcus penaei sp. nov., isolated from spoilage microbiota of cooked shrimp (Penaeus vannamei).</title>
        <authorList>
            <person name="Jaffres E."/>
            <person name="Prevost H."/>
            <person name="Rossero A."/>
            <person name="Joffraud J.J."/>
            <person name="Dousset X."/>
        </authorList>
    </citation>
    <scope>NUCLEOTIDE SEQUENCE [LARGE SCALE GENOMIC DNA]</scope>
    <source>
        <strain evidence="10 11">CD276</strain>
    </source>
</reference>
<feature type="chain" id="PRO_5013360876" description="Gram-positive cocci surface proteins LPxTG domain-containing protein" evidence="8">
    <location>
        <begin position="27"/>
        <end position="697"/>
    </location>
</feature>
<protein>
    <recommendedName>
        <fullName evidence="9">Gram-positive cocci surface proteins LPxTG domain-containing protein</fullName>
    </recommendedName>
</protein>
<dbReference type="NCBIfam" id="TIGR01167">
    <property type="entry name" value="LPXTG_anchor"/>
    <property type="match status" value="1"/>
</dbReference>
<proteinExistence type="predicted"/>
<organism evidence="10 11">
    <name type="scientific">Vagococcus penaei</name>
    <dbReference type="NCBI Taxonomy" id="633807"/>
    <lineage>
        <taxon>Bacteria</taxon>
        <taxon>Bacillati</taxon>
        <taxon>Bacillota</taxon>
        <taxon>Bacilli</taxon>
        <taxon>Lactobacillales</taxon>
        <taxon>Enterococcaceae</taxon>
        <taxon>Vagococcus</taxon>
    </lineage>
</organism>
<evidence type="ECO:0000259" key="9">
    <source>
        <dbReference type="PROSITE" id="PS50847"/>
    </source>
</evidence>
<keyword evidence="1" id="KW-0134">Cell wall</keyword>
<dbReference type="Pfam" id="PF00746">
    <property type="entry name" value="Gram_pos_anchor"/>
    <property type="match status" value="1"/>
</dbReference>
<dbReference type="RefSeq" id="WP_077276249.1">
    <property type="nucleotide sequence ID" value="NZ_CP019609.1"/>
</dbReference>
<name>A0A1Q2D714_9ENTE</name>
<evidence type="ECO:0000256" key="6">
    <source>
        <dbReference type="SAM" id="MobiDB-lite"/>
    </source>
</evidence>
<keyword evidence="7" id="KW-0472">Membrane</keyword>
<keyword evidence="7" id="KW-1133">Transmembrane helix</keyword>
<dbReference type="KEGG" id="vpi:BW732_08035"/>
<keyword evidence="7" id="KW-0812">Transmembrane</keyword>
<evidence type="ECO:0000256" key="8">
    <source>
        <dbReference type="SAM" id="SignalP"/>
    </source>
</evidence>
<feature type="coiled-coil region" evidence="5">
    <location>
        <begin position="402"/>
        <end position="429"/>
    </location>
</feature>
<keyword evidence="5" id="KW-0175">Coiled coil</keyword>
<dbReference type="STRING" id="633807.BW732_08035"/>
<dbReference type="Gene3D" id="1.20.5.420">
    <property type="entry name" value="Immunoglobulin FC, subunit C"/>
    <property type="match status" value="2"/>
</dbReference>
<sequence>MKKVKLTTATLAILAGSVVAPLVSNATETNGNAAVQTSEVAKDEKVKEEATEAPVTEAPVAEASTTETKTDSSTANTGTQTPAPAKPVAKVDASVYTTQINNLTNLSSEEKVAYNQRIQAEAVKGNEAGCQAIVAEAKAVSQGRIDLAAKKAEAKKEVQALYTSGNVKITGEQYEAFNKQIDSATTIAEVEAVVAAAKTAGSVTDAKTSAIREIDANREAGKISRDERNALVTKAQAATTNEEVAAVLVELNGMVAVTDAKEAAKKELRELFLASDNNLNWEDYGNALLAIDAAKTVDEVNSIVTGVKNDIVLADAKSKAKDQINAITHKYGMDSKTYWVYANQVDAATTVDEVNAAVAAAQTAGELKEGKAKAQVELHAIGYLLGQDYYTYKDKIDAAQNLDEVASVLNEAKDAAKLAEAKKEAKTDISTHYYNGAISLDEYYNYDKLISAATSIEEVEALVVDASKLYQTRYDALQEIAGYAKDGKLSKTEKKYYDNAVNAAKTTKEVNDVIKELRAELGIEIPWTPLEPSKPTESTEGSTEGSTEDSKTEGSTEDSKTEGSTEDSKTEGSTEDSKTEGSTEDSKTEGSTEDSKTEGSTEDSKTEGSTEDSKTEGSTEDSKTEGSTEDSKKPVTKPTTDKGNKTDAKKVDAKKVVAKKADAKKLPQTNDTVNAGLVAGGLMSVLTAAFLFFRKGK</sequence>
<feature type="compositionally biased region" description="Low complexity" evidence="6">
    <location>
        <begin position="531"/>
        <end position="545"/>
    </location>
</feature>
<dbReference type="Gene3D" id="1.10.8.40">
    <property type="entry name" value="Albumin-binding domain"/>
    <property type="match status" value="1"/>
</dbReference>
<dbReference type="InterPro" id="IPR002988">
    <property type="entry name" value="GA_module"/>
</dbReference>
<evidence type="ECO:0000256" key="3">
    <source>
        <dbReference type="ARBA" id="ARBA00022729"/>
    </source>
</evidence>
<evidence type="ECO:0000313" key="11">
    <source>
        <dbReference type="Proteomes" id="UP000188246"/>
    </source>
</evidence>
<feature type="region of interest" description="Disordered" evidence="6">
    <location>
        <begin position="526"/>
        <end position="662"/>
    </location>
</feature>
<feature type="transmembrane region" description="Helical" evidence="7">
    <location>
        <begin position="673"/>
        <end position="693"/>
    </location>
</feature>
<dbReference type="Pfam" id="PF01468">
    <property type="entry name" value="GA"/>
    <property type="match status" value="3"/>
</dbReference>
<keyword evidence="11" id="KW-1185">Reference proteome</keyword>